<reference evidence="2" key="1">
    <citation type="submission" date="2023-07" db="EMBL/GenBank/DDBJ databases">
        <authorList>
            <consortium name="AG Swart"/>
            <person name="Singh M."/>
            <person name="Singh A."/>
            <person name="Seah K."/>
            <person name="Emmerich C."/>
        </authorList>
    </citation>
    <scope>NUCLEOTIDE SEQUENCE</scope>
    <source>
        <strain evidence="2">DP1</strain>
    </source>
</reference>
<protein>
    <submittedName>
        <fullName evidence="2">Uncharacterized protein</fullName>
    </submittedName>
</protein>
<feature type="region of interest" description="Disordered" evidence="1">
    <location>
        <begin position="1"/>
        <end position="51"/>
    </location>
</feature>
<dbReference type="Proteomes" id="UP001295684">
    <property type="component" value="Unassembled WGS sequence"/>
</dbReference>
<feature type="compositionally biased region" description="Polar residues" evidence="1">
    <location>
        <begin position="108"/>
        <end position="124"/>
    </location>
</feature>
<keyword evidence="3" id="KW-1185">Reference proteome</keyword>
<feature type="region of interest" description="Disordered" evidence="1">
    <location>
        <begin position="95"/>
        <end position="125"/>
    </location>
</feature>
<evidence type="ECO:0000313" key="3">
    <source>
        <dbReference type="Proteomes" id="UP001295684"/>
    </source>
</evidence>
<proteinExistence type="predicted"/>
<accession>A0AAD1Y5R7</accession>
<evidence type="ECO:0000256" key="1">
    <source>
        <dbReference type="SAM" id="MobiDB-lite"/>
    </source>
</evidence>
<organism evidence="2 3">
    <name type="scientific">Euplotes crassus</name>
    <dbReference type="NCBI Taxonomy" id="5936"/>
    <lineage>
        <taxon>Eukaryota</taxon>
        <taxon>Sar</taxon>
        <taxon>Alveolata</taxon>
        <taxon>Ciliophora</taxon>
        <taxon>Intramacronucleata</taxon>
        <taxon>Spirotrichea</taxon>
        <taxon>Hypotrichia</taxon>
        <taxon>Euplotida</taxon>
        <taxon>Euplotidae</taxon>
        <taxon>Moneuplotes</taxon>
    </lineage>
</organism>
<name>A0AAD1Y5R7_EUPCR</name>
<dbReference type="EMBL" id="CAMPGE010027679">
    <property type="protein sequence ID" value="CAI2385290.1"/>
    <property type="molecule type" value="Genomic_DNA"/>
</dbReference>
<evidence type="ECO:0000313" key="2">
    <source>
        <dbReference type="EMBL" id="CAI2385290.1"/>
    </source>
</evidence>
<comment type="caution">
    <text evidence="2">The sequence shown here is derived from an EMBL/GenBank/DDBJ whole genome shotgun (WGS) entry which is preliminary data.</text>
</comment>
<feature type="region of interest" description="Disordered" evidence="1">
    <location>
        <begin position="720"/>
        <end position="755"/>
    </location>
</feature>
<feature type="compositionally biased region" description="Polar residues" evidence="1">
    <location>
        <begin position="40"/>
        <end position="51"/>
    </location>
</feature>
<feature type="compositionally biased region" description="Basic residues" evidence="1">
    <location>
        <begin position="1"/>
        <end position="33"/>
    </location>
</feature>
<sequence>MIGSSLKKRPGKSKTKRISPGRIRSAKKKITRRMNKESSLENNYANRGNDLSINKRTNISASHKFFKNQPSQNQSINMSYQTANSFHSKKKRIYSAKPRLQDSRRFTRGTQRPTQDSSILQLSPSDKKLHDSNFIRFSQHTAPSTDFQRSYYNPYQTLTKMSDNFLNIQRNPLKQNYFNNETTARTSTSNLSNMTHVQNNRTEDQLNALEKIREMHNDMSQLSSLKHVDCGKLLVSATLKMKKMNYKLSSIVSNGELHVEVQRNDPREVEIFEDIPFLLKVGCKGLVGPAKFILKFKTRGKVKSYVSFDKSLGTNPKSSKKLTISDKPRFQIFPENNEKVFENEYIYCLITSITECKFELFIDFPNEDDKKRRKKEVKEEDKKEDIDAKLGKVKIMKPTRPKQDIVEENIRRITYWNRISIQERKSKSQKFQRRRQNALKKKEKMFMDKLKHNIYYINRWDIVREKRRDVEKMQREHEQKQLRKFWWIRQQKTNEALKTKTALYQEYKEKLFAKRIIRRFGEYKAKIGPSFEDRTCNQVRTAVTACMPFMKDISVQRSENILKDFIQVSTMNYDIKKTFIKYHERVSLLQQAWIKNRSNFEFRATVLKRMWDKEADVMILYCAKHKGKNKKFKTLLKKLQTLDDDVKEKLIKYYLQKLKYEHMTKVYEWSKYKCEVKGGDFESDDKILTLTTVIKLMNRFLYKGVDNAILDSEYLRQQKAQKAEHKNTKEGGTHGAKHRTSNSPNKNKARPETGKAKMKFDYVPLERKWLERKYPPGFHFNPSKKEIQMMIKKQTVLKPGDEIVYTTMDILEKGN</sequence>
<dbReference type="AlphaFoldDB" id="A0AAD1Y5R7"/>
<feature type="compositionally biased region" description="Basic and acidic residues" evidence="1">
    <location>
        <begin position="720"/>
        <end position="732"/>
    </location>
</feature>
<gene>
    <name evidence="2" type="ORF">ECRASSUSDP1_LOCUS26845</name>
</gene>